<feature type="region of interest" description="Disordered" evidence="7">
    <location>
        <begin position="173"/>
        <end position="282"/>
    </location>
</feature>
<evidence type="ECO:0000256" key="6">
    <source>
        <dbReference type="ARBA" id="ARBA00024695"/>
    </source>
</evidence>
<comment type="similarity">
    <text evidence="2">Belongs to the NOP14 family.</text>
</comment>
<dbReference type="PANTHER" id="PTHR23183">
    <property type="entry name" value="NOP14"/>
    <property type="match status" value="1"/>
</dbReference>
<dbReference type="GO" id="GO:0030692">
    <property type="term" value="C:Noc4p-Nop14p complex"/>
    <property type="evidence" value="ECO:0007669"/>
    <property type="project" value="TreeGrafter"/>
</dbReference>
<dbReference type="GO" id="GO:0030490">
    <property type="term" value="P:maturation of SSU-rRNA"/>
    <property type="evidence" value="ECO:0007669"/>
    <property type="project" value="TreeGrafter"/>
</dbReference>
<feature type="region of interest" description="Disordered" evidence="7">
    <location>
        <begin position="1"/>
        <end position="41"/>
    </location>
</feature>
<name>A0AAD4LEC6_9AGAM</name>
<evidence type="ECO:0000256" key="1">
    <source>
        <dbReference type="ARBA" id="ARBA00004604"/>
    </source>
</evidence>
<protein>
    <submittedName>
        <fullName evidence="8">Nop14-like protein</fullName>
    </submittedName>
</protein>
<keyword evidence="4" id="KW-0698">rRNA processing</keyword>
<keyword evidence="3" id="KW-0690">Ribosome biogenesis</keyword>
<accession>A0AAD4LEC6</accession>
<evidence type="ECO:0000313" key="9">
    <source>
        <dbReference type="Proteomes" id="UP001201163"/>
    </source>
</evidence>
<sequence length="868" mass="97293">MGKGSQLSQLKSALSQTGLSRQSRPGRKRRRVQNEEKETVKRAAKLRDIQQKLNPFDVKVTKLKHDVGGRKLKGVSGKPAQSKQAGIDLRKRTLLKEFEEKGRAGGIIDRRFGENDPTLTPEERMLERFTRERQRASNGTFNLEDDADLTHYGQSLSKLDDFDDVGLRFDSDEEDAKGQIDGDIVKGSHFGGFGSESEDESETERPKSKAEVMAEVIAKSKEHKALRRKQQEEANDIRHQLDRELDTIRNLLSRPDPLSGSVEKDVGPKAFGTSREDHDQQYDQFVRELVFDQRSKPKDRTKTEEELALEAKIALEKAERQRIRRMNGEDDDENSEGEKPGKRRRPTGGDDLEDDFSDVDDLGGLGVGLGSDLDGTSEDGNSEHNGSDDGSGTSEDGTSEEHDPAPPWSGLPSVTDPATSGSEERPRGGTTSSNELPYTFPCPSSHEEFLDIVDGLSDQDSLTVIERIRTLHHPSLSPENPSKLQAFGGVLVDHILHVASPPSPRLALISDFLPHLRMLTKMYPKQIADRFIGKLVLMHKNLKRGLTRGAKSWPGLPELVLLRVLGALWPTSDMHHVVVSPARLLMGSYLGLCKIRSLADACQRLYESLSKRFVPEVINFLIGIVQSLSPRRGASNESGKGTFSSSSHNKRLCVIDKGEAAKLTVNRPDLVTVIGDEQISTQVNVDLLSLAADLLARFSELYKALDGFVELYSPVLEVLSDANSDILCPTLQDQIARTISTVQKLLKFSLKARQPLRLQAHKPIPIPTFMPKFESNSSSYLRTRDPDHERQEAAKLRKQYKEERKGAIRELRKDARFLATVEQERQREKDRSYHQRMKKVLGGIEVERAEEKAMERKKAREKRRAGRK</sequence>
<evidence type="ECO:0000256" key="7">
    <source>
        <dbReference type="SAM" id="MobiDB-lite"/>
    </source>
</evidence>
<comment type="function">
    <text evidence="6">Involved in nucleolar processing of pre-18S ribosomal RNA. Has a role in the nuclear export of 40S pre-ribosomal subunit to the cytoplasm.</text>
</comment>
<dbReference type="PANTHER" id="PTHR23183:SF0">
    <property type="entry name" value="NUCLEOLAR PROTEIN 14"/>
    <property type="match status" value="1"/>
</dbReference>
<feature type="compositionally biased region" description="Basic and acidic residues" evidence="7">
    <location>
        <begin position="229"/>
        <end position="247"/>
    </location>
</feature>
<dbReference type="GO" id="GO:0032040">
    <property type="term" value="C:small-subunit processome"/>
    <property type="evidence" value="ECO:0007669"/>
    <property type="project" value="InterPro"/>
</dbReference>
<feature type="compositionally biased region" description="Low complexity" evidence="7">
    <location>
        <begin position="1"/>
        <end position="16"/>
    </location>
</feature>
<gene>
    <name evidence="8" type="ORF">EDB92DRAFT_2010039</name>
</gene>
<evidence type="ECO:0000313" key="8">
    <source>
        <dbReference type="EMBL" id="KAH8988496.1"/>
    </source>
</evidence>
<evidence type="ECO:0000256" key="5">
    <source>
        <dbReference type="ARBA" id="ARBA00023242"/>
    </source>
</evidence>
<dbReference type="Proteomes" id="UP001201163">
    <property type="component" value="Unassembled WGS sequence"/>
</dbReference>
<proteinExistence type="inferred from homology"/>
<comment type="caution">
    <text evidence="8">The sequence shown here is derived from an EMBL/GenBank/DDBJ whole genome shotgun (WGS) entry which is preliminary data.</text>
</comment>
<evidence type="ECO:0000256" key="4">
    <source>
        <dbReference type="ARBA" id="ARBA00022552"/>
    </source>
</evidence>
<dbReference type="InterPro" id="IPR007276">
    <property type="entry name" value="Nop14"/>
</dbReference>
<feature type="compositionally biased region" description="Basic and acidic residues" evidence="7">
    <location>
        <begin position="173"/>
        <end position="186"/>
    </location>
</feature>
<dbReference type="EMBL" id="JAKELL010000041">
    <property type="protein sequence ID" value="KAH8988496.1"/>
    <property type="molecule type" value="Genomic_DNA"/>
</dbReference>
<reference evidence="8" key="1">
    <citation type="submission" date="2022-01" db="EMBL/GenBank/DDBJ databases">
        <title>Comparative genomics reveals a dynamic genome evolution in the ectomycorrhizal milk-cap (Lactarius) mushrooms.</title>
        <authorList>
            <consortium name="DOE Joint Genome Institute"/>
            <person name="Lebreton A."/>
            <person name="Tang N."/>
            <person name="Kuo A."/>
            <person name="LaButti K."/>
            <person name="Drula E."/>
            <person name="Barry K."/>
            <person name="Clum A."/>
            <person name="Lipzen A."/>
            <person name="Mousain D."/>
            <person name="Ng V."/>
            <person name="Wang R."/>
            <person name="Wang X."/>
            <person name="Dai Y."/>
            <person name="Henrissat B."/>
            <person name="Grigoriev I.V."/>
            <person name="Guerin-Laguette A."/>
            <person name="Yu F."/>
            <person name="Martin F.M."/>
        </authorList>
    </citation>
    <scope>NUCLEOTIDE SEQUENCE</scope>
    <source>
        <strain evidence="8">QP</strain>
    </source>
</reference>
<dbReference type="Pfam" id="PF04147">
    <property type="entry name" value="Nop14"/>
    <property type="match status" value="1"/>
</dbReference>
<keyword evidence="9" id="KW-1185">Reference proteome</keyword>
<evidence type="ECO:0000256" key="3">
    <source>
        <dbReference type="ARBA" id="ARBA00022517"/>
    </source>
</evidence>
<comment type="subcellular location">
    <subcellularLocation>
        <location evidence="1">Nucleus</location>
        <location evidence="1">Nucleolus</location>
    </subcellularLocation>
</comment>
<evidence type="ECO:0000256" key="2">
    <source>
        <dbReference type="ARBA" id="ARBA00007466"/>
    </source>
</evidence>
<feature type="compositionally biased region" description="Basic and acidic residues" evidence="7">
    <location>
        <begin position="32"/>
        <end position="41"/>
    </location>
</feature>
<dbReference type="AlphaFoldDB" id="A0AAD4LEC6"/>
<feature type="compositionally biased region" description="Acidic residues" evidence="7">
    <location>
        <begin position="350"/>
        <end position="361"/>
    </location>
</feature>
<keyword evidence="5" id="KW-0539">Nucleus</keyword>
<feature type="region of interest" description="Disordered" evidence="7">
    <location>
        <begin position="314"/>
        <end position="441"/>
    </location>
</feature>
<feature type="compositionally biased region" description="Basic and acidic residues" evidence="7">
    <location>
        <begin position="203"/>
        <end position="212"/>
    </location>
</feature>
<organism evidence="8 9">
    <name type="scientific">Lactarius akahatsu</name>
    <dbReference type="NCBI Taxonomy" id="416441"/>
    <lineage>
        <taxon>Eukaryota</taxon>
        <taxon>Fungi</taxon>
        <taxon>Dikarya</taxon>
        <taxon>Basidiomycota</taxon>
        <taxon>Agaricomycotina</taxon>
        <taxon>Agaricomycetes</taxon>
        <taxon>Russulales</taxon>
        <taxon>Russulaceae</taxon>
        <taxon>Lactarius</taxon>
    </lineage>
</organism>